<evidence type="ECO:0000313" key="3">
    <source>
        <dbReference type="EMBL" id="SDP87604.1"/>
    </source>
</evidence>
<feature type="domain" description="NADP-dependent oxidoreductase" evidence="2">
    <location>
        <begin position="16"/>
        <end position="314"/>
    </location>
</feature>
<dbReference type="Pfam" id="PF00248">
    <property type="entry name" value="Aldo_ket_red"/>
    <property type="match status" value="1"/>
</dbReference>
<dbReference type="InterPro" id="IPR036812">
    <property type="entry name" value="NAD(P)_OxRdtase_dom_sf"/>
</dbReference>
<dbReference type="PANTHER" id="PTHR43364:SF4">
    <property type="entry name" value="NAD(P)-LINKED OXIDOREDUCTASE SUPERFAMILY PROTEIN"/>
    <property type="match status" value="1"/>
</dbReference>
<dbReference type="AlphaFoldDB" id="A0A1H0WA84"/>
<keyword evidence="4" id="KW-1185">Reference proteome</keyword>
<dbReference type="InterPro" id="IPR023210">
    <property type="entry name" value="NADP_OxRdtase_dom"/>
</dbReference>
<dbReference type="EMBL" id="FNJB01000019">
    <property type="protein sequence ID" value="SDP87604.1"/>
    <property type="molecule type" value="Genomic_DNA"/>
</dbReference>
<dbReference type="STRING" id="504798.SAMN05421871_11562"/>
<name>A0A1H0WA84_9PSEU</name>
<dbReference type="PROSITE" id="PS51257">
    <property type="entry name" value="PROKAR_LIPOPROTEIN"/>
    <property type="match status" value="1"/>
</dbReference>
<sequence>MELRHLGASGLVVGAVGLGCNNLGRPGTPTESIAGARALVHAALDAGVSLFDIADVYGAPRGRSEELLGQALTGRRDHAVIATKFGMDMQGGSGPDFGARASRGYIRRAVEASLRRLNTDWIDLYQLHRPDTGTPIAETLGALDDLVREGHVRYAGVCNLAAWQIADAAWIAKTNNVVAPATAQNHYSLLERDAERELLPACERFDVSLLPYFPLANGLLTGKYTRDQPPPAGSRLANRQRLIDDAPWHKIEKLRAFASSRGITMATLAIGWLATQPAVGSVIAGATTPNQVIANSNALHWSPTQEDLDAIDEICPPTRR</sequence>
<dbReference type="GO" id="GO:0005829">
    <property type="term" value="C:cytosol"/>
    <property type="evidence" value="ECO:0007669"/>
    <property type="project" value="TreeGrafter"/>
</dbReference>
<proteinExistence type="predicted"/>
<dbReference type="PANTHER" id="PTHR43364">
    <property type="entry name" value="NADH-SPECIFIC METHYLGLYOXAL REDUCTASE-RELATED"/>
    <property type="match status" value="1"/>
</dbReference>
<evidence type="ECO:0000256" key="1">
    <source>
        <dbReference type="ARBA" id="ARBA00023002"/>
    </source>
</evidence>
<dbReference type="InterPro" id="IPR050523">
    <property type="entry name" value="AKR_Detox_Biosynth"/>
</dbReference>
<organism evidence="3 4">
    <name type="scientific">Actinokineospora alba</name>
    <dbReference type="NCBI Taxonomy" id="504798"/>
    <lineage>
        <taxon>Bacteria</taxon>
        <taxon>Bacillati</taxon>
        <taxon>Actinomycetota</taxon>
        <taxon>Actinomycetes</taxon>
        <taxon>Pseudonocardiales</taxon>
        <taxon>Pseudonocardiaceae</taxon>
        <taxon>Actinokineospora</taxon>
    </lineage>
</organism>
<dbReference type="RefSeq" id="WP_091383668.1">
    <property type="nucleotide sequence ID" value="NZ_FNDV01000015.1"/>
</dbReference>
<dbReference type="FunFam" id="3.20.20.100:FF:000004">
    <property type="entry name" value="Oxidoreductase, aldo/keto reductase"/>
    <property type="match status" value="1"/>
</dbReference>
<gene>
    <name evidence="3" type="ORF">SAMN05192558_11944</name>
</gene>
<dbReference type="Gene3D" id="3.20.20.100">
    <property type="entry name" value="NADP-dependent oxidoreductase domain"/>
    <property type="match status" value="1"/>
</dbReference>
<evidence type="ECO:0000259" key="2">
    <source>
        <dbReference type="Pfam" id="PF00248"/>
    </source>
</evidence>
<protein>
    <submittedName>
        <fullName evidence="3">Predicted oxidoreductase</fullName>
    </submittedName>
</protein>
<reference evidence="3" key="1">
    <citation type="submission" date="2016-10" db="EMBL/GenBank/DDBJ databases">
        <authorList>
            <person name="de Groot N.N."/>
        </authorList>
    </citation>
    <scope>NUCLEOTIDE SEQUENCE [LARGE SCALE GENOMIC DNA]</scope>
    <source>
        <strain evidence="3">IBRC-M 10655</strain>
    </source>
</reference>
<accession>A0A1H0WA84</accession>
<dbReference type="OrthoDB" id="9768793at2"/>
<dbReference type="SUPFAM" id="SSF51430">
    <property type="entry name" value="NAD(P)-linked oxidoreductase"/>
    <property type="match status" value="1"/>
</dbReference>
<dbReference type="GO" id="GO:0016491">
    <property type="term" value="F:oxidoreductase activity"/>
    <property type="evidence" value="ECO:0007669"/>
    <property type="project" value="UniProtKB-KW"/>
</dbReference>
<keyword evidence="1" id="KW-0560">Oxidoreductase</keyword>
<evidence type="ECO:0000313" key="4">
    <source>
        <dbReference type="Proteomes" id="UP000199651"/>
    </source>
</evidence>
<dbReference type="Proteomes" id="UP000199651">
    <property type="component" value="Unassembled WGS sequence"/>
</dbReference>